<dbReference type="Gene3D" id="2.120.10.80">
    <property type="entry name" value="Kelch-type beta propeller"/>
    <property type="match status" value="1"/>
</dbReference>
<name>A0A9P6FT92_9FUNG</name>
<sequence>SIPQPLGAAAYARIGTTFYVQGGGNYADNLQPSFWALDLSTSWTTQQPAWRSLASGPTNAYHTAGYSADGTQFITLGRDTAAPANVVPANWLNIYNIRSNSWTSSNPSGLAVNSRRDFSGATDVGRNKIYVVGGGSGNDGGTSNNVFNTYDIATGTLTEITTPSNGPQNPSSYSAVWIPRMASMLVIGGMTGGTYPSSIFVYNALDGQWSSQASSDRVPLSVLARSPIGSLYPC</sequence>
<dbReference type="SUPFAM" id="SSF50965">
    <property type="entry name" value="Galactose oxidase, central domain"/>
    <property type="match status" value="1"/>
</dbReference>
<dbReference type="AlphaFoldDB" id="A0A9P6FT92"/>
<dbReference type="InterPro" id="IPR006652">
    <property type="entry name" value="Kelch_1"/>
</dbReference>
<protein>
    <recommendedName>
        <fullName evidence="5">Galactose oxidase</fullName>
    </recommendedName>
</protein>
<dbReference type="PANTHER" id="PTHR47435">
    <property type="entry name" value="KELCH REPEAT PROTEIN (AFU_ORTHOLOGUE AFUA_5G12780)"/>
    <property type="match status" value="1"/>
</dbReference>
<dbReference type="OrthoDB" id="10251809at2759"/>
<evidence type="ECO:0008006" key="5">
    <source>
        <dbReference type="Google" id="ProtNLM"/>
    </source>
</evidence>
<keyword evidence="4" id="KW-1185">Reference proteome</keyword>
<dbReference type="InterPro" id="IPR015915">
    <property type="entry name" value="Kelch-typ_b-propeller"/>
</dbReference>
<dbReference type="GO" id="GO:0019760">
    <property type="term" value="P:glucosinolate metabolic process"/>
    <property type="evidence" value="ECO:0007669"/>
    <property type="project" value="UniProtKB-ARBA"/>
</dbReference>
<accession>A0A9P6FT92</accession>
<evidence type="ECO:0000313" key="3">
    <source>
        <dbReference type="EMBL" id="KAF9581430.1"/>
    </source>
</evidence>
<keyword evidence="2" id="KW-0408">Iron</keyword>
<proteinExistence type="predicted"/>
<reference evidence="3" key="1">
    <citation type="journal article" date="2020" name="Fungal Divers.">
        <title>Resolving the Mortierellaceae phylogeny through synthesis of multi-gene phylogenetics and phylogenomics.</title>
        <authorList>
            <person name="Vandepol N."/>
            <person name="Liber J."/>
            <person name="Desiro A."/>
            <person name="Na H."/>
            <person name="Kennedy M."/>
            <person name="Barry K."/>
            <person name="Grigoriev I.V."/>
            <person name="Miller A.N."/>
            <person name="O'Donnell K."/>
            <person name="Stajich J.E."/>
            <person name="Bonito G."/>
        </authorList>
    </citation>
    <scope>NUCLEOTIDE SEQUENCE</scope>
    <source>
        <strain evidence="3">KOD1015</strain>
    </source>
</reference>
<evidence type="ECO:0000256" key="2">
    <source>
        <dbReference type="ARBA" id="ARBA00023004"/>
    </source>
</evidence>
<keyword evidence="1" id="KW-0677">Repeat</keyword>
<dbReference type="InterPro" id="IPR011043">
    <property type="entry name" value="Gal_Oxase/kelch_b-propeller"/>
</dbReference>
<gene>
    <name evidence="3" type="ORF">BGW38_001544</name>
</gene>
<dbReference type="Proteomes" id="UP000780801">
    <property type="component" value="Unassembled WGS sequence"/>
</dbReference>
<dbReference type="PANTHER" id="PTHR47435:SF4">
    <property type="entry name" value="KELCH REPEAT PROTEIN (AFU_ORTHOLOGUE AFUA_5G12780)"/>
    <property type="match status" value="1"/>
</dbReference>
<evidence type="ECO:0000256" key="1">
    <source>
        <dbReference type="ARBA" id="ARBA00022737"/>
    </source>
</evidence>
<dbReference type="EMBL" id="JAABOA010001495">
    <property type="protein sequence ID" value="KAF9581430.1"/>
    <property type="molecule type" value="Genomic_DNA"/>
</dbReference>
<comment type="caution">
    <text evidence="3">The sequence shown here is derived from an EMBL/GenBank/DDBJ whole genome shotgun (WGS) entry which is preliminary data.</text>
</comment>
<evidence type="ECO:0000313" key="4">
    <source>
        <dbReference type="Proteomes" id="UP000780801"/>
    </source>
</evidence>
<organism evidence="3 4">
    <name type="scientific">Lunasporangiospora selenospora</name>
    <dbReference type="NCBI Taxonomy" id="979761"/>
    <lineage>
        <taxon>Eukaryota</taxon>
        <taxon>Fungi</taxon>
        <taxon>Fungi incertae sedis</taxon>
        <taxon>Mucoromycota</taxon>
        <taxon>Mortierellomycotina</taxon>
        <taxon>Mortierellomycetes</taxon>
        <taxon>Mortierellales</taxon>
        <taxon>Mortierellaceae</taxon>
        <taxon>Lunasporangiospora</taxon>
    </lineage>
</organism>
<feature type="non-terminal residue" evidence="3">
    <location>
        <position position="1"/>
    </location>
</feature>
<dbReference type="Pfam" id="PF01344">
    <property type="entry name" value="Kelch_1"/>
    <property type="match status" value="1"/>
</dbReference>